<sequence>MPIDLSNMPLEKLWQLFPIYLTGHKLYWKNWYEDEKQNILKILPYGYIKRISHIGSTSIETIQAKPIIDILLETTNECKFNYIKKILVENDYICMSESIARMSFNKGYTACGFADKVFHLHLRRFGDNDELYFRDYLIENEDIAKLYEKLKLNLWKRYENNRDAYTESKTEFVNYYTDKAKNVYGNKYGVKN</sequence>
<evidence type="ECO:0000313" key="1">
    <source>
        <dbReference type="EMBL" id="AUO18497.1"/>
    </source>
</evidence>
<dbReference type="PANTHER" id="PTHR34822:SF1">
    <property type="entry name" value="GRPB FAMILY PROTEIN"/>
    <property type="match status" value="1"/>
</dbReference>
<dbReference type="Pfam" id="PF04229">
    <property type="entry name" value="GrpB"/>
    <property type="match status" value="1"/>
</dbReference>
<dbReference type="PANTHER" id="PTHR34822">
    <property type="entry name" value="GRPB DOMAIN PROTEIN (AFU_ORTHOLOGUE AFUA_1G01530)"/>
    <property type="match status" value="1"/>
</dbReference>
<accession>A0A2K9NZP3</accession>
<dbReference type="EMBL" id="CP020991">
    <property type="protein sequence ID" value="AUO18497.1"/>
    <property type="molecule type" value="Genomic_DNA"/>
</dbReference>
<dbReference type="InterPro" id="IPR043519">
    <property type="entry name" value="NT_sf"/>
</dbReference>
<dbReference type="KEGG" id="mpec:B9O19_00313"/>
<dbReference type="SUPFAM" id="SSF81301">
    <property type="entry name" value="Nucleotidyltransferase"/>
    <property type="match status" value="1"/>
</dbReference>
<dbReference type="Gene3D" id="3.30.460.10">
    <property type="entry name" value="Beta Polymerase, domain 2"/>
    <property type="match status" value="1"/>
</dbReference>
<keyword evidence="2" id="KW-1185">Reference proteome</keyword>
<evidence type="ECO:0000313" key="2">
    <source>
        <dbReference type="Proteomes" id="UP000235589"/>
    </source>
</evidence>
<dbReference type="OrthoDB" id="9799092at2"/>
<proteinExistence type="predicted"/>
<protein>
    <submittedName>
        <fullName evidence="1">GrpB protein</fullName>
    </submittedName>
</protein>
<dbReference type="Proteomes" id="UP000235589">
    <property type="component" value="Chromosome"/>
</dbReference>
<gene>
    <name evidence="1" type="ORF">B9O19_00313</name>
</gene>
<name>A0A2K9NZP3_9FIRM</name>
<dbReference type="InterPro" id="IPR007344">
    <property type="entry name" value="GrpB/CoaE"/>
</dbReference>
<organism evidence="1 2">
    <name type="scientific">Monoglobus pectinilyticus</name>
    <dbReference type="NCBI Taxonomy" id="1981510"/>
    <lineage>
        <taxon>Bacteria</taxon>
        <taxon>Bacillati</taxon>
        <taxon>Bacillota</taxon>
        <taxon>Clostridia</taxon>
        <taxon>Monoglobales</taxon>
        <taxon>Monoglobaceae</taxon>
        <taxon>Monoglobus</taxon>
    </lineage>
</organism>
<reference evidence="1 2" key="1">
    <citation type="submission" date="2017-04" db="EMBL/GenBank/DDBJ databases">
        <title>Monoglobus pectinilyticus 14 draft genome.</title>
        <authorList>
            <person name="Kim C."/>
            <person name="Rosendale D.I."/>
            <person name="Kelly W.J."/>
            <person name="Tannock G.W."/>
            <person name="Patchett M.L."/>
            <person name="Jordens J.Z."/>
        </authorList>
    </citation>
    <scope>NUCLEOTIDE SEQUENCE [LARGE SCALE GENOMIC DNA]</scope>
    <source>
        <strain evidence="1 2">14</strain>
    </source>
</reference>
<dbReference type="AlphaFoldDB" id="A0A2K9NZP3"/>